<dbReference type="KEGG" id="mgk:FSB76_23880"/>
<proteinExistence type="predicted"/>
<sequence length="102" mass="11433">MKILITAANAAPAYKQKNKLNGADIIMGDYMDLPDFMLKPGQLIRLPNPASPSYTHEMLALCLDLGVSKVYLFREQETELLKQSEVLFNEYNITIIAGNDDL</sequence>
<dbReference type="OrthoDB" id="707775at2"/>
<dbReference type="Proteomes" id="UP000321362">
    <property type="component" value="Chromosome"/>
</dbReference>
<protein>
    <submittedName>
        <fullName evidence="1">Uncharacterized protein</fullName>
    </submittedName>
</protein>
<dbReference type="EMBL" id="CP042437">
    <property type="protein sequence ID" value="QEC78843.1"/>
    <property type="molecule type" value="Genomic_DNA"/>
</dbReference>
<evidence type="ECO:0000313" key="2">
    <source>
        <dbReference type="Proteomes" id="UP000321362"/>
    </source>
</evidence>
<evidence type="ECO:0000313" key="1">
    <source>
        <dbReference type="EMBL" id="QEC78843.1"/>
    </source>
</evidence>
<organism evidence="1 2">
    <name type="scientific">Mucilaginibacter ginsenosidivorax</name>
    <dbReference type="NCBI Taxonomy" id="862126"/>
    <lineage>
        <taxon>Bacteria</taxon>
        <taxon>Pseudomonadati</taxon>
        <taxon>Bacteroidota</taxon>
        <taxon>Sphingobacteriia</taxon>
        <taxon>Sphingobacteriales</taxon>
        <taxon>Sphingobacteriaceae</taxon>
        <taxon>Mucilaginibacter</taxon>
    </lineage>
</organism>
<accession>A0A5B8W519</accession>
<keyword evidence="2" id="KW-1185">Reference proteome</keyword>
<gene>
    <name evidence="1" type="ORF">FSB76_23880</name>
</gene>
<dbReference type="RefSeq" id="WP_147057873.1">
    <property type="nucleotide sequence ID" value="NZ_CP042437.1"/>
</dbReference>
<dbReference type="AlphaFoldDB" id="A0A5B8W519"/>
<reference evidence="1 2" key="1">
    <citation type="journal article" date="2013" name="J. Microbiol.">
        <title>Mucilaginibacter ginsenosidivorax sp. nov., with ginsenoside converting activity isolated from sediment.</title>
        <authorList>
            <person name="Kim J.K."/>
            <person name="Choi T.E."/>
            <person name="Liu Q.M."/>
            <person name="Park H.Y."/>
            <person name="Yi T.H."/>
            <person name="Yoon M.H."/>
            <person name="Kim S.C."/>
            <person name="Im W.T."/>
        </authorList>
    </citation>
    <scope>NUCLEOTIDE SEQUENCE [LARGE SCALE GENOMIC DNA]</scope>
    <source>
        <strain evidence="1 2">KHI28</strain>
    </source>
</reference>
<name>A0A5B8W519_9SPHI</name>
<dbReference type="Gene3D" id="3.40.50.20">
    <property type="match status" value="1"/>
</dbReference>